<dbReference type="Proteomes" id="UP000765509">
    <property type="component" value="Unassembled WGS sequence"/>
</dbReference>
<proteinExistence type="predicted"/>
<keyword evidence="3" id="KW-1185">Reference proteome</keyword>
<gene>
    <name evidence="2" type="ORF">O181_030118</name>
</gene>
<dbReference type="EMBL" id="AVOT02010568">
    <property type="protein sequence ID" value="MBW0490403.1"/>
    <property type="molecule type" value="Genomic_DNA"/>
</dbReference>
<name>A0A9Q3H3D9_9BASI</name>
<feature type="compositionally biased region" description="Polar residues" evidence="1">
    <location>
        <begin position="164"/>
        <end position="184"/>
    </location>
</feature>
<feature type="region of interest" description="Disordered" evidence="1">
    <location>
        <begin position="142"/>
        <end position="184"/>
    </location>
</feature>
<reference evidence="2" key="1">
    <citation type="submission" date="2021-03" db="EMBL/GenBank/DDBJ databases">
        <title>Draft genome sequence of rust myrtle Austropuccinia psidii MF-1, a brazilian biotype.</title>
        <authorList>
            <person name="Quecine M.C."/>
            <person name="Pachon D.M.R."/>
            <person name="Bonatelli M.L."/>
            <person name="Correr F.H."/>
            <person name="Franceschini L.M."/>
            <person name="Leite T.F."/>
            <person name="Margarido G.R.A."/>
            <person name="Almeida C.A."/>
            <person name="Ferrarezi J.A."/>
            <person name="Labate C.A."/>
        </authorList>
    </citation>
    <scope>NUCLEOTIDE SEQUENCE</scope>
    <source>
        <strain evidence="2">MF-1</strain>
    </source>
</reference>
<accession>A0A9Q3H3D9</accession>
<protein>
    <submittedName>
        <fullName evidence="2">Uncharacterized protein</fullName>
    </submittedName>
</protein>
<evidence type="ECO:0000313" key="3">
    <source>
        <dbReference type="Proteomes" id="UP000765509"/>
    </source>
</evidence>
<evidence type="ECO:0000256" key="1">
    <source>
        <dbReference type="SAM" id="MobiDB-lite"/>
    </source>
</evidence>
<organism evidence="2 3">
    <name type="scientific">Austropuccinia psidii MF-1</name>
    <dbReference type="NCBI Taxonomy" id="1389203"/>
    <lineage>
        <taxon>Eukaryota</taxon>
        <taxon>Fungi</taxon>
        <taxon>Dikarya</taxon>
        <taxon>Basidiomycota</taxon>
        <taxon>Pucciniomycotina</taxon>
        <taxon>Pucciniomycetes</taxon>
        <taxon>Pucciniales</taxon>
        <taxon>Sphaerophragmiaceae</taxon>
        <taxon>Austropuccinia</taxon>
    </lineage>
</organism>
<evidence type="ECO:0000313" key="2">
    <source>
        <dbReference type="EMBL" id="MBW0490403.1"/>
    </source>
</evidence>
<sequence length="184" mass="20193">MVRQENIETASTATSIIPASNADSDYNSTVITAQKNQPKPIYVELISFEISNTLQKAKNLANDQDPDITPQEAPKKVIDVIMEEANQLQKDKEGLQQCIAAQRVPAPGRSVEKLHELLPDCEKIPGPSQHLKVTQWMASIDGKEKHDAFNSRMGKNNPPPPMQVPNTAPVASSSSSNMKKQPQV</sequence>
<comment type="caution">
    <text evidence="2">The sequence shown here is derived from an EMBL/GenBank/DDBJ whole genome shotgun (WGS) entry which is preliminary data.</text>
</comment>
<dbReference type="AlphaFoldDB" id="A0A9Q3H3D9"/>